<proteinExistence type="predicted"/>
<evidence type="ECO:0000313" key="2">
    <source>
        <dbReference type="EMBL" id="KZT40961.1"/>
    </source>
</evidence>
<gene>
    <name evidence="2" type="ORF">SISSUDRAFT_402324</name>
</gene>
<keyword evidence="3" id="KW-1185">Reference proteome</keyword>
<evidence type="ECO:0000256" key="1">
    <source>
        <dbReference type="SAM" id="MobiDB-lite"/>
    </source>
</evidence>
<dbReference type="AlphaFoldDB" id="A0A166FSR1"/>
<evidence type="ECO:0000313" key="3">
    <source>
        <dbReference type="Proteomes" id="UP000076798"/>
    </source>
</evidence>
<reference evidence="2 3" key="1">
    <citation type="journal article" date="2016" name="Mol. Biol. Evol.">
        <title>Comparative Genomics of Early-Diverging Mushroom-Forming Fungi Provides Insights into the Origins of Lignocellulose Decay Capabilities.</title>
        <authorList>
            <person name="Nagy L.G."/>
            <person name="Riley R."/>
            <person name="Tritt A."/>
            <person name="Adam C."/>
            <person name="Daum C."/>
            <person name="Floudas D."/>
            <person name="Sun H."/>
            <person name="Yadav J.S."/>
            <person name="Pangilinan J."/>
            <person name="Larsson K.H."/>
            <person name="Matsuura K."/>
            <person name="Barry K."/>
            <person name="Labutti K."/>
            <person name="Kuo R."/>
            <person name="Ohm R.A."/>
            <person name="Bhattacharya S.S."/>
            <person name="Shirouzu T."/>
            <person name="Yoshinaga Y."/>
            <person name="Martin F.M."/>
            <person name="Grigoriev I.V."/>
            <person name="Hibbett D.S."/>
        </authorList>
    </citation>
    <scope>NUCLEOTIDE SEQUENCE [LARGE SCALE GENOMIC DNA]</scope>
    <source>
        <strain evidence="2 3">HHB10207 ss-3</strain>
    </source>
</reference>
<feature type="region of interest" description="Disordered" evidence="1">
    <location>
        <begin position="32"/>
        <end position="57"/>
    </location>
</feature>
<organism evidence="2 3">
    <name type="scientific">Sistotremastrum suecicum HHB10207 ss-3</name>
    <dbReference type="NCBI Taxonomy" id="1314776"/>
    <lineage>
        <taxon>Eukaryota</taxon>
        <taxon>Fungi</taxon>
        <taxon>Dikarya</taxon>
        <taxon>Basidiomycota</taxon>
        <taxon>Agaricomycotina</taxon>
        <taxon>Agaricomycetes</taxon>
        <taxon>Sistotremastrales</taxon>
        <taxon>Sistotremastraceae</taxon>
        <taxon>Sistotremastrum</taxon>
    </lineage>
</organism>
<name>A0A166FSR1_9AGAM</name>
<accession>A0A166FSR1</accession>
<sequence length="148" mass="15828">MATASSSSSLFSQSIAGIHARESLVKYEPSEKSSWGVEMSPPASSRCLVKGSSGGGGGGDDDDVFCQFWSKNDVRGCGGRLVEKTLLFPLAETLASLYEDETSGDASPSYLAARRPMHWSGYNPALDSMRLAHGFLGRFSVQVRPICI</sequence>
<dbReference type="EMBL" id="KV428026">
    <property type="protein sequence ID" value="KZT40961.1"/>
    <property type="molecule type" value="Genomic_DNA"/>
</dbReference>
<dbReference type="Proteomes" id="UP000076798">
    <property type="component" value="Unassembled WGS sequence"/>
</dbReference>
<protein>
    <submittedName>
        <fullName evidence="2">Uncharacterized protein</fullName>
    </submittedName>
</protein>